<evidence type="ECO:0000256" key="5">
    <source>
        <dbReference type="ARBA" id="ARBA00022553"/>
    </source>
</evidence>
<protein>
    <recommendedName>
        <fullName evidence="3">non-specific serine/threonine protein kinase</fullName>
        <ecNumber evidence="3">2.7.11.1</ecNumber>
    </recommendedName>
</protein>
<dbReference type="PANTHER" id="PTHR44899:SF10">
    <property type="entry name" value="NIMA-RELATED KINASE 2"/>
    <property type="match status" value="1"/>
</dbReference>
<evidence type="ECO:0000259" key="18">
    <source>
        <dbReference type="PROSITE" id="PS50011"/>
    </source>
</evidence>
<dbReference type="OrthoDB" id="10250725at2759"/>
<dbReference type="Gene3D" id="3.30.200.20">
    <property type="entry name" value="Phosphorylase Kinase, domain 1"/>
    <property type="match status" value="2"/>
</dbReference>
<proteinExistence type="inferred from homology"/>
<evidence type="ECO:0000256" key="9">
    <source>
        <dbReference type="ARBA" id="ARBA00022776"/>
    </source>
</evidence>
<evidence type="ECO:0000256" key="8">
    <source>
        <dbReference type="ARBA" id="ARBA00022741"/>
    </source>
</evidence>
<keyword evidence="9" id="KW-0498">Mitosis</keyword>
<dbReference type="GO" id="GO:0004674">
    <property type="term" value="F:protein serine/threonine kinase activity"/>
    <property type="evidence" value="ECO:0007669"/>
    <property type="project" value="UniProtKB-KW"/>
</dbReference>
<name>A0A8E2EIU8_9PEZI</name>
<keyword evidence="12" id="KW-0539">Nucleus</keyword>
<evidence type="ECO:0000256" key="11">
    <source>
        <dbReference type="ARBA" id="ARBA00022840"/>
    </source>
</evidence>
<comment type="catalytic activity">
    <reaction evidence="14">
        <text>L-threonyl-[protein] + ATP = O-phospho-L-threonyl-[protein] + ADP + H(+)</text>
        <dbReference type="Rhea" id="RHEA:46608"/>
        <dbReference type="Rhea" id="RHEA-COMP:11060"/>
        <dbReference type="Rhea" id="RHEA-COMP:11605"/>
        <dbReference type="ChEBI" id="CHEBI:15378"/>
        <dbReference type="ChEBI" id="CHEBI:30013"/>
        <dbReference type="ChEBI" id="CHEBI:30616"/>
        <dbReference type="ChEBI" id="CHEBI:61977"/>
        <dbReference type="ChEBI" id="CHEBI:456216"/>
        <dbReference type="EC" id="2.7.11.1"/>
    </reaction>
</comment>
<keyword evidence="8" id="KW-0547">Nucleotide-binding</keyword>
<feature type="region of interest" description="Disordered" evidence="17">
    <location>
        <begin position="625"/>
        <end position="674"/>
    </location>
</feature>
<evidence type="ECO:0000256" key="3">
    <source>
        <dbReference type="ARBA" id="ARBA00012513"/>
    </source>
</evidence>
<feature type="region of interest" description="Disordered" evidence="17">
    <location>
        <begin position="698"/>
        <end position="733"/>
    </location>
</feature>
<keyword evidence="7" id="KW-0808">Transferase</keyword>
<keyword evidence="11" id="KW-0067">ATP-binding</keyword>
<evidence type="ECO:0000256" key="13">
    <source>
        <dbReference type="ARBA" id="ARBA00023306"/>
    </source>
</evidence>
<dbReference type="PANTHER" id="PTHR44899">
    <property type="entry name" value="CAMK FAMILY PROTEIN KINASE"/>
    <property type="match status" value="1"/>
</dbReference>
<dbReference type="InterPro" id="IPR051131">
    <property type="entry name" value="NEK_Ser/Thr_kinase_NIMA"/>
</dbReference>
<accession>A0A8E2EIU8</accession>
<dbReference type="InterPro" id="IPR008271">
    <property type="entry name" value="Ser/Thr_kinase_AS"/>
</dbReference>
<dbReference type="PROSITE" id="PS50011">
    <property type="entry name" value="PROTEIN_KINASE_DOM"/>
    <property type="match status" value="1"/>
</dbReference>
<comment type="catalytic activity">
    <reaction evidence="15">
        <text>L-seryl-[protein] + ATP = O-phospho-L-seryl-[protein] + ADP + H(+)</text>
        <dbReference type="Rhea" id="RHEA:17989"/>
        <dbReference type="Rhea" id="RHEA-COMP:9863"/>
        <dbReference type="Rhea" id="RHEA-COMP:11604"/>
        <dbReference type="ChEBI" id="CHEBI:15378"/>
        <dbReference type="ChEBI" id="CHEBI:29999"/>
        <dbReference type="ChEBI" id="CHEBI:30616"/>
        <dbReference type="ChEBI" id="CHEBI:83421"/>
        <dbReference type="ChEBI" id="CHEBI:456216"/>
        <dbReference type="EC" id="2.7.11.1"/>
    </reaction>
</comment>
<feature type="domain" description="Protein kinase" evidence="18">
    <location>
        <begin position="7"/>
        <end position="291"/>
    </location>
</feature>
<keyword evidence="10 19" id="KW-0418">Kinase</keyword>
<comment type="similarity">
    <text evidence="2">Belongs to the protein kinase superfamily. CAMK Ser/Thr protein kinase family.</text>
</comment>
<dbReference type="InterPro" id="IPR011009">
    <property type="entry name" value="Kinase-like_dom_sf"/>
</dbReference>
<keyword evidence="20" id="KW-1185">Reference proteome</keyword>
<dbReference type="CDD" id="cd08217">
    <property type="entry name" value="STKc_Nek2"/>
    <property type="match status" value="1"/>
</dbReference>
<evidence type="ECO:0000313" key="19">
    <source>
        <dbReference type="EMBL" id="OCK84741.1"/>
    </source>
</evidence>
<reference evidence="19 20" key="1">
    <citation type="journal article" date="2016" name="Nat. Commun.">
        <title>Ectomycorrhizal ecology is imprinted in the genome of the dominant symbiotic fungus Cenococcum geophilum.</title>
        <authorList>
            <consortium name="DOE Joint Genome Institute"/>
            <person name="Peter M."/>
            <person name="Kohler A."/>
            <person name="Ohm R.A."/>
            <person name="Kuo A."/>
            <person name="Krutzmann J."/>
            <person name="Morin E."/>
            <person name="Arend M."/>
            <person name="Barry K.W."/>
            <person name="Binder M."/>
            <person name="Choi C."/>
            <person name="Clum A."/>
            <person name="Copeland A."/>
            <person name="Grisel N."/>
            <person name="Haridas S."/>
            <person name="Kipfer T."/>
            <person name="LaButti K."/>
            <person name="Lindquist E."/>
            <person name="Lipzen A."/>
            <person name="Maire R."/>
            <person name="Meier B."/>
            <person name="Mihaltcheva S."/>
            <person name="Molinier V."/>
            <person name="Murat C."/>
            <person name="Poggeler S."/>
            <person name="Quandt C.A."/>
            <person name="Sperisen C."/>
            <person name="Tritt A."/>
            <person name="Tisserant E."/>
            <person name="Crous P.W."/>
            <person name="Henrissat B."/>
            <person name="Nehls U."/>
            <person name="Egli S."/>
            <person name="Spatafora J.W."/>
            <person name="Grigoriev I.V."/>
            <person name="Martin F.M."/>
        </authorList>
    </citation>
    <scope>NUCLEOTIDE SEQUENCE [LARGE SCALE GENOMIC DNA]</scope>
    <source>
        <strain evidence="19 20">CBS 459.81</strain>
    </source>
</reference>
<comment type="subcellular location">
    <subcellularLocation>
        <location evidence="1">Nucleus</location>
    </subcellularLocation>
</comment>
<evidence type="ECO:0000256" key="6">
    <source>
        <dbReference type="ARBA" id="ARBA00022618"/>
    </source>
</evidence>
<organism evidence="19 20">
    <name type="scientific">Lepidopterella palustris CBS 459.81</name>
    <dbReference type="NCBI Taxonomy" id="1314670"/>
    <lineage>
        <taxon>Eukaryota</taxon>
        <taxon>Fungi</taxon>
        <taxon>Dikarya</taxon>
        <taxon>Ascomycota</taxon>
        <taxon>Pezizomycotina</taxon>
        <taxon>Dothideomycetes</taxon>
        <taxon>Pleosporomycetidae</taxon>
        <taxon>Mytilinidiales</taxon>
        <taxon>Argynnaceae</taxon>
        <taxon>Lepidopterella</taxon>
    </lineage>
</organism>
<evidence type="ECO:0000256" key="17">
    <source>
        <dbReference type="SAM" id="MobiDB-lite"/>
    </source>
</evidence>
<dbReference type="Proteomes" id="UP000250266">
    <property type="component" value="Unassembled WGS sequence"/>
</dbReference>
<dbReference type="InterPro" id="IPR001245">
    <property type="entry name" value="Ser-Thr/Tyr_kinase_cat_dom"/>
</dbReference>
<feature type="coiled-coil region" evidence="16">
    <location>
        <begin position="304"/>
        <end position="338"/>
    </location>
</feature>
<feature type="compositionally biased region" description="Low complexity" evidence="17">
    <location>
        <begin position="431"/>
        <end position="452"/>
    </location>
</feature>
<dbReference type="Gene3D" id="1.10.510.10">
    <property type="entry name" value="Transferase(Phosphotransferase) domain 1"/>
    <property type="match status" value="1"/>
</dbReference>
<dbReference type="SMART" id="SM00220">
    <property type="entry name" value="S_TKc"/>
    <property type="match status" value="1"/>
</dbReference>
<evidence type="ECO:0000256" key="2">
    <source>
        <dbReference type="ARBA" id="ARBA00006692"/>
    </source>
</evidence>
<evidence type="ECO:0000256" key="4">
    <source>
        <dbReference type="ARBA" id="ARBA00022527"/>
    </source>
</evidence>
<gene>
    <name evidence="19" type="ORF">K432DRAFT_344546</name>
</gene>
<dbReference type="InterPro" id="IPR000719">
    <property type="entry name" value="Prot_kinase_dom"/>
</dbReference>
<sequence>MTEDEKYDVLEKIGQGSFGVIRKVKRKSDGHILCRKEISYSKMSPKEREQLQAELSILKELRHPNIVAYYERDHLKVSQDLHLYMEYCGNGDLGKVIKNLALKNQYAEEEFVWSIFSQIVSALYRCHYGEDPPEAGRNVMGLGNNAKPRSTIQSKPMILHRDLKPENVFLGADNSVKLGDFGLSKILQSHDFASTYVGTPFYMSPEICNSEKYTLHSDIWAVGCIVYELCTRLPPFNARNHLELIQKIKAGRFAPIPSCYSAELQKVINSCLQTRPEHRPNTAQLLNLPIVKLMRKEQEVVLLGQNLKAERDLVSRKLKEAQEKLLHREAEIATIRAEVDSIVRREWEVKARLEIDRQVAVELEKLRKTFEDEVKKRVAQELSLQLSGKTLNSPELPPRSSTPTQMAAVQPMFLPTTAASEQLQSYSSVSTSTLGTTSDFPSSTDLSSLSLDSPDEITKPGPSSRPKRAPLARARTMFAGNNAATAVPPSPMDVQMADHSPMSIASLSLSPRRTAPQKNIFAAVNAGERWEPEFPPSPTEEEWARDFGDDDEDGLPVLPSPTRANSAAGQRNGHEDPFKVLAAAQRPLLKPTQNRLASAPNLFAPSNAGPKVRPQNAVPIVATSPDRRKSKIPNEMGGSPVRKGTTNFNLSKESKENGPSTGFKSKKGNEEMRKHAMRNNLQGRTLVELQQARGIPVSVPHAVSEDEGRKAMKRFPCSPEKPAQWNPEIDEMPSPFLCRTKARPGIAR</sequence>
<keyword evidence="4" id="KW-0723">Serine/threonine-protein kinase</keyword>
<dbReference type="SUPFAM" id="SSF56112">
    <property type="entry name" value="Protein kinase-like (PK-like)"/>
    <property type="match status" value="1"/>
</dbReference>
<evidence type="ECO:0000256" key="1">
    <source>
        <dbReference type="ARBA" id="ARBA00004123"/>
    </source>
</evidence>
<keyword evidence="13" id="KW-0131">Cell cycle</keyword>
<dbReference type="EMBL" id="KV744831">
    <property type="protein sequence ID" value="OCK84741.1"/>
    <property type="molecule type" value="Genomic_DNA"/>
</dbReference>
<dbReference type="GO" id="GO:0005524">
    <property type="term" value="F:ATP binding"/>
    <property type="evidence" value="ECO:0007669"/>
    <property type="project" value="UniProtKB-KW"/>
</dbReference>
<keyword evidence="16" id="KW-0175">Coiled coil</keyword>
<evidence type="ECO:0000256" key="16">
    <source>
        <dbReference type="SAM" id="Coils"/>
    </source>
</evidence>
<dbReference type="GO" id="GO:0051301">
    <property type="term" value="P:cell division"/>
    <property type="evidence" value="ECO:0007669"/>
    <property type="project" value="UniProtKB-KW"/>
</dbReference>
<feature type="region of interest" description="Disordered" evidence="17">
    <location>
        <begin position="431"/>
        <end position="469"/>
    </location>
</feature>
<dbReference type="EC" id="2.7.11.1" evidence="3"/>
<keyword evidence="6" id="KW-0132">Cell division</keyword>
<dbReference type="AlphaFoldDB" id="A0A8E2EIU8"/>
<feature type="compositionally biased region" description="Polar residues" evidence="17">
    <location>
        <begin position="644"/>
        <end position="663"/>
    </location>
</feature>
<dbReference type="PROSITE" id="PS00108">
    <property type="entry name" value="PROTEIN_KINASE_ST"/>
    <property type="match status" value="1"/>
</dbReference>
<dbReference type="FunFam" id="3.30.200.20:FF:000525">
    <property type="entry name" value="Serine/threonine-protein kinase KIN3"/>
    <property type="match status" value="1"/>
</dbReference>
<evidence type="ECO:0000256" key="12">
    <source>
        <dbReference type="ARBA" id="ARBA00023242"/>
    </source>
</evidence>
<evidence type="ECO:0000313" key="20">
    <source>
        <dbReference type="Proteomes" id="UP000250266"/>
    </source>
</evidence>
<dbReference type="GO" id="GO:0005634">
    <property type="term" value="C:nucleus"/>
    <property type="evidence" value="ECO:0007669"/>
    <property type="project" value="UniProtKB-SubCell"/>
</dbReference>
<evidence type="ECO:0000256" key="14">
    <source>
        <dbReference type="ARBA" id="ARBA00047899"/>
    </source>
</evidence>
<feature type="region of interest" description="Disordered" evidence="17">
    <location>
        <begin position="530"/>
        <end position="573"/>
    </location>
</feature>
<evidence type="ECO:0000256" key="7">
    <source>
        <dbReference type="ARBA" id="ARBA00022679"/>
    </source>
</evidence>
<evidence type="ECO:0000256" key="10">
    <source>
        <dbReference type="ARBA" id="ARBA00022777"/>
    </source>
</evidence>
<dbReference type="CDD" id="cd06503">
    <property type="entry name" value="ATP-synt_Fo_b"/>
    <property type="match status" value="1"/>
</dbReference>
<evidence type="ECO:0000256" key="15">
    <source>
        <dbReference type="ARBA" id="ARBA00048679"/>
    </source>
</evidence>
<keyword evidence="5" id="KW-0597">Phosphoprotein</keyword>
<dbReference type="Pfam" id="PF07714">
    <property type="entry name" value="PK_Tyr_Ser-Thr"/>
    <property type="match status" value="1"/>
</dbReference>
<dbReference type="FunFam" id="1.10.510.10:FF:000697">
    <property type="entry name" value="G2-specific protein kinase nimA"/>
    <property type="match status" value="1"/>
</dbReference>